<sequence length="356" mass="41504">MRSAFPYRILVTHNLLLRTSVGKLLFSSLLALFSLPVFSDQVITGSGDQLTGFISYMDGSKLRLSTSHSGTINLNRSHIQSLILERNVSIRLKNGKRYEGRLQSITGGVTLIETIDGETVELSTMDDVKYFYYLSPINREFHYSGSILAEIDIEHSESGKNSRELELTLENSITYENLRNRSKFEYERDSSNNVTTDREILFDTSIDYFVSPKIFLTSRFRYEEDLFENLDRRRIFGLGIGHQPWLAPFRNMLYSMDLVFLDEHYQDEGQVQEFGLELRFYYKEETIIDGLYFFHENNLLYFGKDDKRIETISTLEYGLPYNIGINLNYEWDYNDAPESGDSKTYSNLTFGVSYRW</sequence>
<keyword evidence="2" id="KW-1185">Reference proteome</keyword>
<dbReference type="Proteomes" id="UP001161389">
    <property type="component" value="Unassembled WGS sequence"/>
</dbReference>
<organism evidence="1 2">
    <name type="scientific">Litoribrevibacter albus</name>
    <dbReference type="NCBI Taxonomy" id="1473156"/>
    <lineage>
        <taxon>Bacteria</taxon>
        <taxon>Pseudomonadati</taxon>
        <taxon>Pseudomonadota</taxon>
        <taxon>Gammaproteobacteria</taxon>
        <taxon>Oceanospirillales</taxon>
        <taxon>Oceanospirillaceae</taxon>
        <taxon>Litoribrevibacter</taxon>
    </lineage>
</organism>
<protein>
    <recommendedName>
        <fullName evidence="3">DUF481 domain-containing protein</fullName>
    </recommendedName>
</protein>
<reference evidence="1" key="2">
    <citation type="submission" date="2023-01" db="EMBL/GenBank/DDBJ databases">
        <title>Draft genome sequence of Litoribrevibacter albus strain NBRC 110071.</title>
        <authorList>
            <person name="Sun Q."/>
            <person name="Mori K."/>
        </authorList>
    </citation>
    <scope>NUCLEOTIDE SEQUENCE</scope>
    <source>
        <strain evidence="1">NBRC 110071</strain>
    </source>
</reference>
<evidence type="ECO:0000313" key="2">
    <source>
        <dbReference type="Proteomes" id="UP001161389"/>
    </source>
</evidence>
<dbReference type="Pfam" id="PF04338">
    <property type="entry name" value="DUF481"/>
    <property type="match status" value="1"/>
</dbReference>
<evidence type="ECO:0008006" key="3">
    <source>
        <dbReference type="Google" id="ProtNLM"/>
    </source>
</evidence>
<proteinExistence type="predicted"/>
<evidence type="ECO:0000313" key="1">
    <source>
        <dbReference type="EMBL" id="GLQ33184.1"/>
    </source>
</evidence>
<dbReference type="InterPro" id="IPR007433">
    <property type="entry name" value="DUF481"/>
</dbReference>
<name>A0AA37SFK8_9GAMM</name>
<reference evidence="1" key="1">
    <citation type="journal article" date="2014" name="Int. J. Syst. Evol. Microbiol.">
        <title>Complete genome sequence of Corynebacterium casei LMG S-19264T (=DSM 44701T), isolated from a smear-ripened cheese.</title>
        <authorList>
            <consortium name="US DOE Joint Genome Institute (JGI-PGF)"/>
            <person name="Walter F."/>
            <person name="Albersmeier A."/>
            <person name="Kalinowski J."/>
            <person name="Ruckert C."/>
        </authorList>
    </citation>
    <scope>NUCLEOTIDE SEQUENCE</scope>
    <source>
        <strain evidence="1">NBRC 110071</strain>
    </source>
</reference>
<accession>A0AA37SFK8</accession>
<dbReference type="AlphaFoldDB" id="A0AA37SFK8"/>
<comment type="caution">
    <text evidence="1">The sequence shown here is derived from an EMBL/GenBank/DDBJ whole genome shotgun (WGS) entry which is preliminary data.</text>
</comment>
<gene>
    <name evidence="1" type="ORF">GCM10007876_36640</name>
</gene>
<dbReference type="EMBL" id="BSNM01000025">
    <property type="protein sequence ID" value="GLQ33184.1"/>
    <property type="molecule type" value="Genomic_DNA"/>
</dbReference>